<keyword evidence="2" id="KW-1133">Transmembrane helix</keyword>
<reference evidence="4" key="2">
    <citation type="submission" date="2015-01" db="EMBL/GenBank/DDBJ databases">
        <title>Evolutionary Origins and Diversification of the Mycorrhizal Mutualists.</title>
        <authorList>
            <consortium name="DOE Joint Genome Institute"/>
            <consortium name="Mycorrhizal Genomics Consortium"/>
            <person name="Kohler A."/>
            <person name="Kuo A."/>
            <person name="Nagy L.G."/>
            <person name="Floudas D."/>
            <person name="Copeland A."/>
            <person name="Barry K.W."/>
            <person name="Cichocki N."/>
            <person name="Veneault-Fourrey C."/>
            <person name="LaButti K."/>
            <person name="Lindquist E.A."/>
            <person name="Lipzen A."/>
            <person name="Lundell T."/>
            <person name="Morin E."/>
            <person name="Murat C."/>
            <person name="Riley R."/>
            <person name="Ohm R."/>
            <person name="Sun H."/>
            <person name="Tunlid A."/>
            <person name="Henrissat B."/>
            <person name="Grigoriev I.V."/>
            <person name="Hibbett D.S."/>
            <person name="Martin F."/>
        </authorList>
    </citation>
    <scope>NUCLEOTIDE SEQUENCE [LARGE SCALE GENOMIC DNA]</scope>
    <source>
        <strain evidence="4">441</strain>
    </source>
</reference>
<keyword evidence="2" id="KW-0812">Transmembrane</keyword>
<evidence type="ECO:0000256" key="1">
    <source>
        <dbReference type="SAM" id="MobiDB-lite"/>
    </source>
</evidence>
<keyword evidence="2" id="KW-0472">Membrane</keyword>
<reference evidence="3 4" key="1">
    <citation type="submission" date="2014-04" db="EMBL/GenBank/DDBJ databases">
        <authorList>
            <consortium name="DOE Joint Genome Institute"/>
            <person name="Kuo A."/>
            <person name="Kohler A."/>
            <person name="Costa M.D."/>
            <person name="Nagy L.G."/>
            <person name="Floudas D."/>
            <person name="Copeland A."/>
            <person name="Barry K.W."/>
            <person name="Cichocki N."/>
            <person name="Veneault-Fourrey C."/>
            <person name="LaButti K."/>
            <person name="Lindquist E.A."/>
            <person name="Lipzen A."/>
            <person name="Lundell T."/>
            <person name="Morin E."/>
            <person name="Murat C."/>
            <person name="Sun H."/>
            <person name="Tunlid A."/>
            <person name="Henrissat B."/>
            <person name="Grigoriev I.V."/>
            <person name="Hibbett D.S."/>
            <person name="Martin F."/>
            <person name="Nordberg H.P."/>
            <person name="Cantor M.N."/>
            <person name="Hua S.X."/>
        </authorList>
    </citation>
    <scope>NUCLEOTIDE SEQUENCE [LARGE SCALE GENOMIC DNA]</scope>
    <source>
        <strain evidence="3 4">441</strain>
    </source>
</reference>
<dbReference type="Proteomes" id="UP000054018">
    <property type="component" value="Unassembled WGS sequence"/>
</dbReference>
<protein>
    <submittedName>
        <fullName evidence="3">Uncharacterized protein</fullName>
    </submittedName>
</protein>
<feature type="transmembrane region" description="Helical" evidence="2">
    <location>
        <begin position="327"/>
        <end position="352"/>
    </location>
</feature>
<name>A0A0C9XH61_9AGAM</name>
<dbReference type="STRING" id="765257.A0A0C9XH61"/>
<feature type="region of interest" description="Disordered" evidence="1">
    <location>
        <begin position="389"/>
        <end position="415"/>
    </location>
</feature>
<sequence length="524" mass="56939">MIAHRVVLCSFLLALATYIAQSTLLGLTLHVSARERSIVSDVVDAAGVRRGFTVVPGEVIVICYGIPSLRGTPCDVETASGNHGERFITLLPILAGRDVSVTPFVDSAGTTQGVVISGLSSSSPLTTLGLQCVESLTWLETFLRDANSQGIIQIVFQCWLFSISLIAVRGPPHLSSYRSFVALDFSYQLIVTKIALNIGFTYHAQLLHWLTVFLQFALFYTVASAAVWFDKRKTGIVSPYSHSILQDVAFVVVSAFASFYVVASAAARFDKRMTGIVSLYSHSIFQDVAFVVISACVGPPDYPSMVLFGTHNEPLFRGLRSGSNRGWFLVLLILSIVLLVSSAISFTGAFFHHEIGPWSFSGCLPIMADLLPTASCILPLYDDKRLAKKDDNGGRPVSPTPLHHDKSESDSSSELSKCSVHSETFAKWWLAAVEMYGPSDEEKNERSERLLDYPRFPPGLGHVAPSILESALRCASHASTLEGKEPENGDDESERLSVASGVVVQEAEVPSEACRSKPACKARL</sequence>
<dbReference type="EMBL" id="KN834179">
    <property type="protein sequence ID" value="KIK11645.1"/>
    <property type="molecule type" value="Genomic_DNA"/>
</dbReference>
<evidence type="ECO:0000256" key="2">
    <source>
        <dbReference type="SAM" id="Phobius"/>
    </source>
</evidence>
<gene>
    <name evidence="3" type="ORF">PISMIDRAFT_19365</name>
</gene>
<dbReference type="HOGENOM" id="CLU_519825_0_0_1"/>
<feature type="transmembrane region" description="Helical" evidence="2">
    <location>
        <begin position="248"/>
        <end position="267"/>
    </location>
</feature>
<dbReference type="AlphaFoldDB" id="A0A0C9XH61"/>
<feature type="transmembrane region" description="Helical" evidence="2">
    <location>
        <begin position="150"/>
        <end position="168"/>
    </location>
</feature>
<dbReference type="OrthoDB" id="2712356at2759"/>
<evidence type="ECO:0000313" key="4">
    <source>
        <dbReference type="Proteomes" id="UP000054018"/>
    </source>
</evidence>
<organism evidence="3 4">
    <name type="scientific">Pisolithus microcarpus 441</name>
    <dbReference type="NCBI Taxonomy" id="765257"/>
    <lineage>
        <taxon>Eukaryota</taxon>
        <taxon>Fungi</taxon>
        <taxon>Dikarya</taxon>
        <taxon>Basidiomycota</taxon>
        <taxon>Agaricomycotina</taxon>
        <taxon>Agaricomycetes</taxon>
        <taxon>Agaricomycetidae</taxon>
        <taxon>Boletales</taxon>
        <taxon>Sclerodermatineae</taxon>
        <taxon>Pisolithaceae</taxon>
        <taxon>Pisolithus</taxon>
    </lineage>
</organism>
<feature type="transmembrane region" description="Helical" evidence="2">
    <location>
        <begin position="358"/>
        <end position="381"/>
    </location>
</feature>
<proteinExistence type="predicted"/>
<accession>A0A0C9XH61</accession>
<feature type="transmembrane region" description="Helical" evidence="2">
    <location>
        <begin position="206"/>
        <end position="228"/>
    </location>
</feature>
<keyword evidence="4" id="KW-1185">Reference proteome</keyword>
<evidence type="ECO:0000313" key="3">
    <source>
        <dbReference type="EMBL" id="KIK11645.1"/>
    </source>
</evidence>